<feature type="transmembrane region" description="Helical" evidence="1">
    <location>
        <begin position="41"/>
        <end position="60"/>
    </location>
</feature>
<evidence type="ECO:0008006" key="4">
    <source>
        <dbReference type="Google" id="ProtNLM"/>
    </source>
</evidence>
<keyword evidence="1" id="KW-0812">Transmembrane</keyword>
<evidence type="ECO:0000313" key="3">
    <source>
        <dbReference type="Proteomes" id="UP001501310"/>
    </source>
</evidence>
<dbReference type="EMBL" id="BAAAZD010000002">
    <property type="protein sequence ID" value="GAA4004805.1"/>
    <property type="molecule type" value="Genomic_DNA"/>
</dbReference>
<accession>A0ABP7S194</accession>
<organism evidence="2 3">
    <name type="scientific">Sphingomonas humi</name>
    <dbReference type="NCBI Taxonomy" id="335630"/>
    <lineage>
        <taxon>Bacteria</taxon>
        <taxon>Pseudomonadati</taxon>
        <taxon>Pseudomonadota</taxon>
        <taxon>Alphaproteobacteria</taxon>
        <taxon>Sphingomonadales</taxon>
        <taxon>Sphingomonadaceae</taxon>
        <taxon>Sphingomonas</taxon>
    </lineage>
</organism>
<protein>
    <recommendedName>
        <fullName evidence="4">Lipopolysaccharide assembly protein A domain-containing protein</fullName>
    </recommendedName>
</protein>
<keyword evidence="1" id="KW-0472">Membrane</keyword>
<dbReference type="RefSeq" id="WP_344709735.1">
    <property type="nucleotide sequence ID" value="NZ_BAAAZD010000002.1"/>
</dbReference>
<dbReference type="Proteomes" id="UP001501310">
    <property type="component" value="Unassembled WGS sequence"/>
</dbReference>
<proteinExistence type="predicted"/>
<keyword evidence="3" id="KW-1185">Reference proteome</keyword>
<sequence length="93" mass="10413">MQFLRTLFWVVLAVFLAIIASNNWSDVTINLWGSLQADIKLPLLVLIAALVGFLPPFLLLRARLWRLERRIAVSNPPAPTLAPPPPPTDEFAQ</sequence>
<name>A0ABP7S194_9SPHN</name>
<gene>
    <name evidence="2" type="ORF">GCM10022211_16110</name>
</gene>
<evidence type="ECO:0000256" key="1">
    <source>
        <dbReference type="SAM" id="Phobius"/>
    </source>
</evidence>
<keyword evidence="1" id="KW-1133">Transmembrane helix</keyword>
<evidence type="ECO:0000313" key="2">
    <source>
        <dbReference type="EMBL" id="GAA4004805.1"/>
    </source>
</evidence>
<reference evidence="3" key="1">
    <citation type="journal article" date="2019" name="Int. J. Syst. Evol. Microbiol.">
        <title>The Global Catalogue of Microorganisms (GCM) 10K type strain sequencing project: providing services to taxonomists for standard genome sequencing and annotation.</title>
        <authorList>
            <consortium name="The Broad Institute Genomics Platform"/>
            <consortium name="The Broad Institute Genome Sequencing Center for Infectious Disease"/>
            <person name="Wu L."/>
            <person name="Ma J."/>
        </authorList>
    </citation>
    <scope>NUCLEOTIDE SEQUENCE [LARGE SCALE GENOMIC DNA]</scope>
    <source>
        <strain evidence="3">JCM 16603</strain>
    </source>
</reference>
<comment type="caution">
    <text evidence="2">The sequence shown here is derived from an EMBL/GenBank/DDBJ whole genome shotgun (WGS) entry which is preliminary data.</text>
</comment>